<comment type="pathway">
    <text evidence="4">Energy metabolism; sulfur metabolism.</text>
</comment>
<evidence type="ECO:0000256" key="8">
    <source>
        <dbReference type="ARBA" id="ARBA00022723"/>
    </source>
</evidence>
<dbReference type="PhylomeDB" id="R7QBG6"/>
<evidence type="ECO:0000256" key="2">
    <source>
        <dbReference type="ARBA" id="ARBA00001970"/>
    </source>
</evidence>
<accession>R7QBG6</accession>
<dbReference type="GeneID" id="17322641"/>
<dbReference type="SUPFAM" id="SSF81296">
    <property type="entry name" value="E set domains"/>
    <property type="match status" value="1"/>
</dbReference>
<dbReference type="CDD" id="cd02111">
    <property type="entry name" value="eukary_SO_Moco"/>
    <property type="match status" value="1"/>
</dbReference>
<evidence type="ECO:0000256" key="1">
    <source>
        <dbReference type="ARBA" id="ARBA00001924"/>
    </source>
</evidence>
<proteinExistence type="predicted"/>
<evidence type="ECO:0000259" key="13">
    <source>
        <dbReference type="PROSITE" id="PS50255"/>
    </source>
</evidence>
<dbReference type="GO" id="GO:0020037">
    <property type="term" value="F:heme binding"/>
    <property type="evidence" value="ECO:0007669"/>
    <property type="project" value="TreeGrafter"/>
</dbReference>
<dbReference type="OrthoDB" id="10051395at2759"/>
<organism evidence="14 15">
    <name type="scientific">Chondrus crispus</name>
    <name type="common">Carrageen Irish moss</name>
    <name type="synonym">Polymorpha crispa</name>
    <dbReference type="NCBI Taxonomy" id="2769"/>
    <lineage>
        <taxon>Eukaryota</taxon>
        <taxon>Rhodophyta</taxon>
        <taxon>Florideophyceae</taxon>
        <taxon>Rhodymeniophycidae</taxon>
        <taxon>Gigartinales</taxon>
        <taxon>Gigartinaceae</taxon>
        <taxon>Chondrus</taxon>
    </lineage>
</organism>
<reference evidence="15" key="1">
    <citation type="journal article" date="2013" name="Proc. Natl. Acad. Sci. U.S.A.">
        <title>Genome structure and metabolic features in the red seaweed Chondrus crispus shed light on evolution of the Archaeplastida.</title>
        <authorList>
            <person name="Collen J."/>
            <person name="Porcel B."/>
            <person name="Carre W."/>
            <person name="Ball S.G."/>
            <person name="Chaparro C."/>
            <person name="Tonon T."/>
            <person name="Barbeyron T."/>
            <person name="Michel G."/>
            <person name="Noel B."/>
            <person name="Valentin K."/>
            <person name="Elias M."/>
            <person name="Artiguenave F."/>
            <person name="Arun A."/>
            <person name="Aury J.M."/>
            <person name="Barbosa-Neto J.F."/>
            <person name="Bothwell J.H."/>
            <person name="Bouget F.Y."/>
            <person name="Brillet L."/>
            <person name="Cabello-Hurtado F."/>
            <person name="Capella-Gutierrez S."/>
            <person name="Charrier B."/>
            <person name="Cladiere L."/>
            <person name="Cock J.M."/>
            <person name="Coelho S.M."/>
            <person name="Colleoni C."/>
            <person name="Czjzek M."/>
            <person name="Da Silva C."/>
            <person name="Delage L."/>
            <person name="Denoeud F."/>
            <person name="Deschamps P."/>
            <person name="Dittami S.M."/>
            <person name="Gabaldon T."/>
            <person name="Gachon C.M."/>
            <person name="Groisillier A."/>
            <person name="Herve C."/>
            <person name="Jabbari K."/>
            <person name="Katinka M."/>
            <person name="Kloareg B."/>
            <person name="Kowalczyk N."/>
            <person name="Labadie K."/>
            <person name="Leblanc C."/>
            <person name="Lopez P.J."/>
            <person name="McLachlan D.H."/>
            <person name="Meslet-Cladiere L."/>
            <person name="Moustafa A."/>
            <person name="Nehr Z."/>
            <person name="Nyvall Collen P."/>
            <person name="Panaud O."/>
            <person name="Partensky F."/>
            <person name="Poulain J."/>
            <person name="Rensing S.A."/>
            <person name="Rousvoal S."/>
            <person name="Samson G."/>
            <person name="Symeonidi A."/>
            <person name="Weissenbach J."/>
            <person name="Zambounis A."/>
            <person name="Wincker P."/>
            <person name="Boyen C."/>
        </authorList>
    </citation>
    <scope>NUCLEOTIDE SEQUENCE [LARGE SCALE GENOMIC DNA]</scope>
    <source>
        <strain evidence="15">cv. Stackhouse</strain>
    </source>
</reference>
<dbReference type="PANTHER" id="PTHR19372:SF7">
    <property type="entry name" value="SULFITE OXIDASE, MITOCHONDRIAL"/>
    <property type="match status" value="1"/>
</dbReference>
<dbReference type="KEGG" id="ccp:CHC_T00008628001"/>
<protein>
    <recommendedName>
        <fullName evidence="5">sulfite oxidase</fullName>
        <ecNumber evidence="5">1.8.3.1</ecNumber>
    </recommendedName>
</protein>
<keyword evidence="15" id="KW-1185">Reference proteome</keyword>
<comment type="cofactor">
    <cofactor evidence="1">
        <name>Mo-molybdopterin</name>
        <dbReference type="ChEBI" id="CHEBI:71302"/>
    </cofactor>
</comment>
<dbReference type="PANTHER" id="PTHR19372">
    <property type="entry name" value="SULFITE REDUCTASE"/>
    <property type="match status" value="1"/>
</dbReference>
<keyword evidence="6" id="KW-0500">Molybdenum</keyword>
<dbReference type="GO" id="GO:0030151">
    <property type="term" value="F:molybdenum ion binding"/>
    <property type="evidence" value="ECO:0007669"/>
    <property type="project" value="InterPro"/>
</dbReference>
<comment type="cofactor">
    <cofactor evidence="2">
        <name>heme b</name>
        <dbReference type="ChEBI" id="CHEBI:60344"/>
    </cofactor>
</comment>
<dbReference type="SUPFAM" id="SSF56524">
    <property type="entry name" value="Oxidoreductase molybdopterin-binding domain"/>
    <property type="match status" value="1"/>
</dbReference>
<dbReference type="SUPFAM" id="SSF55856">
    <property type="entry name" value="Cytochrome b5-like heme/steroid binding domain"/>
    <property type="match status" value="1"/>
</dbReference>
<dbReference type="EC" id="1.8.3.1" evidence="5"/>
<evidence type="ECO:0000256" key="11">
    <source>
        <dbReference type="ARBA" id="ARBA00023128"/>
    </source>
</evidence>
<keyword evidence="7" id="KW-0349">Heme</keyword>
<dbReference type="InterPro" id="IPR036400">
    <property type="entry name" value="Cyt_B5-like_heme/steroid_sf"/>
</dbReference>
<dbReference type="PRINTS" id="PR00407">
    <property type="entry name" value="EUMOPTERIN"/>
</dbReference>
<dbReference type="InterPro" id="IPR014756">
    <property type="entry name" value="Ig_E-set"/>
</dbReference>
<dbReference type="Pfam" id="PF00173">
    <property type="entry name" value="Cyt-b5"/>
    <property type="match status" value="1"/>
</dbReference>
<dbReference type="Proteomes" id="UP000012073">
    <property type="component" value="Unassembled WGS sequence"/>
</dbReference>
<keyword evidence="11" id="KW-0496">Mitochondrion</keyword>
<dbReference type="STRING" id="2769.R7QBG6"/>
<dbReference type="Pfam" id="PF00174">
    <property type="entry name" value="Oxidored_molyb"/>
    <property type="match status" value="1"/>
</dbReference>
<dbReference type="AlphaFoldDB" id="R7QBG6"/>
<dbReference type="OMA" id="TWHVAEL"/>
<name>R7QBG6_CHOCR</name>
<dbReference type="GO" id="GO:0006790">
    <property type="term" value="P:sulfur compound metabolic process"/>
    <property type="evidence" value="ECO:0007669"/>
    <property type="project" value="TreeGrafter"/>
</dbReference>
<evidence type="ECO:0000256" key="10">
    <source>
        <dbReference type="ARBA" id="ARBA00023004"/>
    </source>
</evidence>
<dbReference type="Gene3D" id="3.10.120.10">
    <property type="entry name" value="Cytochrome b5-like heme/steroid binding domain"/>
    <property type="match status" value="1"/>
</dbReference>
<dbReference type="Gene3D" id="3.90.420.10">
    <property type="entry name" value="Oxidoreductase, molybdopterin-binding domain"/>
    <property type="match status" value="1"/>
</dbReference>
<dbReference type="Gene3D" id="2.60.40.650">
    <property type="match status" value="1"/>
</dbReference>
<evidence type="ECO:0000256" key="6">
    <source>
        <dbReference type="ARBA" id="ARBA00022505"/>
    </source>
</evidence>
<evidence type="ECO:0000256" key="5">
    <source>
        <dbReference type="ARBA" id="ARBA00012505"/>
    </source>
</evidence>
<dbReference type="InterPro" id="IPR005066">
    <property type="entry name" value="MoCF_OxRdtse_dimer"/>
</dbReference>
<evidence type="ECO:0000256" key="4">
    <source>
        <dbReference type="ARBA" id="ARBA00004971"/>
    </source>
</evidence>
<dbReference type="FunFam" id="3.90.420.10:FF:000002">
    <property type="entry name" value="sulfite oxidase, mitochondrial"/>
    <property type="match status" value="1"/>
</dbReference>
<evidence type="ECO:0000256" key="9">
    <source>
        <dbReference type="ARBA" id="ARBA00023002"/>
    </source>
</evidence>
<evidence type="ECO:0000256" key="3">
    <source>
        <dbReference type="ARBA" id="ARBA00004569"/>
    </source>
</evidence>
<dbReference type="InterPro" id="IPR000572">
    <property type="entry name" value="OxRdtase_Mopterin-bd_dom"/>
</dbReference>
<dbReference type="GO" id="GO:0008482">
    <property type="term" value="F:sulfite oxidase activity"/>
    <property type="evidence" value="ECO:0007669"/>
    <property type="project" value="UniProtKB-EC"/>
</dbReference>
<dbReference type="InterPro" id="IPR001199">
    <property type="entry name" value="Cyt_B5-like_heme/steroid-bd"/>
</dbReference>
<evidence type="ECO:0000256" key="7">
    <source>
        <dbReference type="ARBA" id="ARBA00022617"/>
    </source>
</evidence>
<dbReference type="PROSITE" id="PS50255">
    <property type="entry name" value="CYTOCHROME_B5_2"/>
    <property type="match status" value="1"/>
</dbReference>
<dbReference type="GO" id="GO:0043546">
    <property type="term" value="F:molybdopterin cofactor binding"/>
    <property type="evidence" value="ECO:0007669"/>
    <property type="project" value="TreeGrafter"/>
</dbReference>
<dbReference type="EMBL" id="HG001718">
    <property type="protein sequence ID" value="CDF35113.1"/>
    <property type="molecule type" value="Genomic_DNA"/>
</dbReference>
<dbReference type="FunFam" id="3.10.120.10:FF:000007">
    <property type="entry name" value="Sulfite oxidase, mitochondrial"/>
    <property type="match status" value="1"/>
</dbReference>
<dbReference type="SMART" id="SM01117">
    <property type="entry name" value="Cyt-b5"/>
    <property type="match status" value="1"/>
</dbReference>
<dbReference type="RefSeq" id="XP_005714932.1">
    <property type="nucleotide sequence ID" value="XM_005714875.1"/>
</dbReference>
<keyword evidence="12" id="KW-0732">Signal</keyword>
<feature type="chain" id="PRO_5012294197" description="sulfite oxidase" evidence="12">
    <location>
        <begin position="16"/>
        <end position="545"/>
    </location>
</feature>
<keyword evidence="8" id="KW-0479">Metal-binding</keyword>
<dbReference type="GO" id="GO:0005758">
    <property type="term" value="C:mitochondrial intermembrane space"/>
    <property type="evidence" value="ECO:0007669"/>
    <property type="project" value="UniProtKB-SubCell"/>
</dbReference>
<dbReference type="Gramene" id="CDF35113">
    <property type="protein sequence ID" value="CDF35113"/>
    <property type="gene ID" value="CHC_T00008628001"/>
</dbReference>
<evidence type="ECO:0000313" key="14">
    <source>
        <dbReference type="EMBL" id="CDF35113.1"/>
    </source>
</evidence>
<evidence type="ECO:0000313" key="15">
    <source>
        <dbReference type="Proteomes" id="UP000012073"/>
    </source>
</evidence>
<feature type="domain" description="Cytochrome b5 heme-binding" evidence="13">
    <location>
        <begin position="76"/>
        <end position="156"/>
    </location>
</feature>
<dbReference type="InterPro" id="IPR036374">
    <property type="entry name" value="OxRdtase_Mopterin-bd_sf"/>
</dbReference>
<feature type="signal peptide" evidence="12">
    <location>
        <begin position="1"/>
        <end position="15"/>
    </location>
</feature>
<dbReference type="Pfam" id="PF03404">
    <property type="entry name" value="Mo-co_dimer"/>
    <property type="match status" value="1"/>
</dbReference>
<dbReference type="InterPro" id="IPR008335">
    <property type="entry name" value="Mopterin_OxRdtase_euk"/>
</dbReference>
<keyword evidence="10" id="KW-0408">Iron</keyword>
<sequence length="545" mass="60226">MFRFTSSRLLRPALALTATVTTAGLVHRTASKPQSQRNSFNDALWNTTIHPLPAASEASQFSEPSADRAGLEIPEFPSFKASEVRSHDGKKGDRSVWVGYGRGVYDVTEFAASHPGGDQILRAAGGPLEPHWRLYAQHNAEWVLEILEELRIGNLMPDEEWIQEAEDINEEAGPYAEEPIRSPKLIVQGEAPFNAEPELKLLVHDQLTPNDLFYVRNHMPVPVIHPEEYRLEVVDTNGKMLVSLSLEDLKKLPKHVVAATIQCAGNRRNELDAVKKVKGGRWEGGAISNAEWGGARLADVLALSPSSAKTIEISEAHHLCFEGLDTDPGTGAVYAASIPVDVLHRVPDVLLAYEMNGETLPRDHGYPVRAVVPGIVGARCVKWLGRVVLSKEESTSHWQRQDYRSFSPGVDWDTVDFTKAPSIQEMPVVSSICDHSLDGEKKTISMSGYAWSGDGKGIIRVDVSADGGKTWQEAALRKKGSQKRNETYDWTLWDATIKAPANGKTELVCKAVDSAYNTQPERAESIWNLRGLLNNAWHRVDVDKV</sequence>
<comment type="subcellular location">
    <subcellularLocation>
        <location evidence="3">Mitochondrion intermembrane space</location>
    </subcellularLocation>
</comment>
<evidence type="ECO:0000256" key="12">
    <source>
        <dbReference type="SAM" id="SignalP"/>
    </source>
</evidence>
<gene>
    <name evidence="14" type="ORF">CHC_T00008628001</name>
</gene>
<keyword evidence="9" id="KW-0560">Oxidoreductase</keyword>